<keyword evidence="4" id="KW-1185">Reference proteome</keyword>
<comment type="subcellular location">
    <subcellularLocation>
        <location evidence="2">Cytoplasm</location>
    </subcellularLocation>
</comment>
<dbReference type="Gene3D" id="3.20.20.380">
    <property type="entry name" value="Copper homeostasis (CutC) domain"/>
    <property type="match status" value="1"/>
</dbReference>
<proteinExistence type="inferred from homology"/>
<organism evidence="3 4">
    <name type="scientific">Brachybacterium sacelli</name>
    <dbReference type="NCBI Taxonomy" id="173364"/>
    <lineage>
        <taxon>Bacteria</taxon>
        <taxon>Bacillati</taxon>
        <taxon>Actinomycetota</taxon>
        <taxon>Actinomycetes</taxon>
        <taxon>Micrococcales</taxon>
        <taxon>Dermabacteraceae</taxon>
        <taxon>Brachybacterium</taxon>
    </lineage>
</organism>
<evidence type="ECO:0000313" key="4">
    <source>
        <dbReference type="Proteomes" id="UP001519290"/>
    </source>
</evidence>
<gene>
    <name evidence="2" type="primary">cutC</name>
    <name evidence="3" type="ORF">JOF43_001961</name>
</gene>
<dbReference type="PANTHER" id="PTHR12598">
    <property type="entry name" value="COPPER HOMEOSTASIS PROTEIN CUTC"/>
    <property type="match status" value="1"/>
</dbReference>
<dbReference type="EMBL" id="JAGIOD010000001">
    <property type="protein sequence ID" value="MBP2382004.1"/>
    <property type="molecule type" value="Genomic_DNA"/>
</dbReference>
<comment type="similarity">
    <text evidence="1 2">Belongs to the CutC family.</text>
</comment>
<name>A0ABS4X0L8_9MICO</name>
<evidence type="ECO:0000313" key="3">
    <source>
        <dbReference type="EMBL" id="MBP2382004.1"/>
    </source>
</evidence>
<protein>
    <recommendedName>
        <fullName evidence="2">PF03932 family protein CutC</fullName>
    </recommendedName>
</protein>
<dbReference type="PANTHER" id="PTHR12598:SF0">
    <property type="entry name" value="COPPER HOMEOSTASIS PROTEIN CUTC HOMOLOG"/>
    <property type="match status" value="1"/>
</dbReference>
<dbReference type="Proteomes" id="UP001519290">
    <property type="component" value="Unassembled WGS sequence"/>
</dbReference>
<dbReference type="RefSeq" id="WP_209901584.1">
    <property type="nucleotide sequence ID" value="NZ_BAAAJW010000011.1"/>
</dbReference>
<dbReference type="Pfam" id="PF03932">
    <property type="entry name" value="CutC"/>
    <property type="match status" value="1"/>
</dbReference>
<dbReference type="InterPro" id="IPR005627">
    <property type="entry name" value="CutC-like"/>
</dbReference>
<evidence type="ECO:0000256" key="2">
    <source>
        <dbReference type="HAMAP-Rule" id="MF_00795"/>
    </source>
</evidence>
<dbReference type="InterPro" id="IPR036822">
    <property type="entry name" value="CutC-like_dom_sf"/>
</dbReference>
<comment type="caution">
    <text evidence="3">The sequence shown here is derived from an EMBL/GenBank/DDBJ whole genome shotgun (WGS) entry which is preliminary data.</text>
</comment>
<sequence>MSLAVEIAVQDVAGLEVAALGGADRVELCTDLARGGLTPPPDLVEQCVVRAAGLVAARDAKPHFDVHVLIRSRAGEVDFLARPAEFAYTSDEIARMARQAEETVTAGAAGVVLGALTADGDLDVPAIETVRDAALRAAQSALRGVHLTFHRAVDALDGREQRAQAVRDLLVLGFHRVLSSGGAARALEGAEDLGAMVEAAEGLLDVCAGGGVRPADVADLAARAGVTDVHLSARRRPGAPVETGAPDTETDPAVVTAAVDAAGEQ</sequence>
<evidence type="ECO:0000256" key="1">
    <source>
        <dbReference type="ARBA" id="ARBA00007768"/>
    </source>
</evidence>
<reference evidence="3 4" key="1">
    <citation type="submission" date="2021-03" db="EMBL/GenBank/DDBJ databases">
        <title>Sequencing the genomes of 1000 actinobacteria strains.</title>
        <authorList>
            <person name="Klenk H.-P."/>
        </authorList>
    </citation>
    <scope>NUCLEOTIDE SEQUENCE [LARGE SCALE GENOMIC DNA]</scope>
    <source>
        <strain evidence="3 4">DSM 14566</strain>
    </source>
</reference>
<dbReference type="SUPFAM" id="SSF110395">
    <property type="entry name" value="CutC-like"/>
    <property type="match status" value="1"/>
</dbReference>
<keyword evidence="2" id="KW-0963">Cytoplasm</keyword>
<comment type="caution">
    <text evidence="2">Once thought to be involved in copper homeostasis, experiments in E.coli have shown this is not the case.</text>
</comment>
<dbReference type="HAMAP" id="MF_00795">
    <property type="entry name" value="CutC"/>
    <property type="match status" value="1"/>
</dbReference>
<accession>A0ABS4X0L8</accession>